<dbReference type="EMBL" id="BARS01018070">
    <property type="protein sequence ID" value="GAF90398.1"/>
    <property type="molecule type" value="Genomic_DNA"/>
</dbReference>
<dbReference type="AlphaFoldDB" id="X0TA58"/>
<protein>
    <recommendedName>
        <fullName evidence="2">Transketolase C-terminal domain-containing protein</fullName>
    </recommendedName>
</protein>
<evidence type="ECO:0000313" key="1">
    <source>
        <dbReference type="EMBL" id="GAF90398.1"/>
    </source>
</evidence>
<name>X0TA58_9ZZZZ</name>
<proteinExistence type="predicted"/>
<evidence type="ECO:0008006" key="2">
    <source>
        <dbReference type="Google" id="ProtNLM"/>
    </source>
</evidence>
<feature type="non-terminal residue" evidence="1">
    <location>
        <position position="1"/>
    </location>
</feature>
<accession>X0TA58</accession>
<organism evidence="1">
    <name type="scientific">marine sediment metagenome</name>
    <dbReference type="NCBI Taxonomy" id="412755"/>
    <lineage>
        <taxon>unclassified sequences</taxon>
        <taxon>metagenomes</taxon>
        <taxon>ecological metagenomes</taxon>
    </lineage>
</organism>
<sequence length="72" mass="7667">CGFGSALLEAAAAKIADGGQLITDGKRLSDIRLLGMPKRFIRHNSRDAQLIKLGINADTIEQTARAMLSSAK</sequence>
<dbReference type="InterPro" id="IPR009014">
    <property type="entry name" value="Transketo_C/PFOR_II"/>
</dbReference>
<comment type="caution">
    <text evidence="1">The sequence shown here is derived from an EMBL/GenBank/DDBJ whole genome shotgun (WGS) entry which is preliminary data.</text>
</comment>
<reference evidence="1" key="1">
    <citation type="journal article" date="2014" name="Front. Microbiol.">
        <title>High frequency of phylogenetically diverse reductive dehalogenase-homologous genes in deep subseafloor sedimentary metagenomes.</title>
        <authorList>
            <person name="Kawai M."/>
            <person name="Futagami T."/>
            <person name="Toyoda A."/>
            <person name="Takaki Y."/>
            <person name="Nishi S."/>
            <person name="Hori S."/>
            <person name="Arai W."/>
            <person name="Tsubouchi T."/>
            <person name="Morono Y."/>
            <person name="Uchiyama I."/>
            <person name="Ito T."/>
            <person name="Fujiyama A."/>
            <person name="Inagaki F."/>
            <person name="Takami H."/>
        </authorList>
    </citation>
    <scope>NUCLEOTIDE SEQUENCE</scope>
    <source>
        <strain evidence="1">Expedition CK06-06</strain>
    </source>
</reference>
<gene>
    <name evidence="1" type="ORF">S01H1_29468</name>
</gene>
<dbReference type="Gene3D" id="3.40.50.920">
    <property type="match status" value="1"/>
</dbReference>